<accession>A0A2N0ZD73</accession>
<evidence type="ECO:0000313" key="2">
    <source>
        <dbReference type="Proteomes" id="UP000233343"/>
    </source>
</evidence>
<reference evidence="1 2" key="1">
    <citation type="journal article" date="2010" name="Int. J. Syst. Evol. Microbiol.">
        <title>Bacillus horneckiae sp. nov., isolated from a spacecraft-assembly clean room.</title>
        <authorList>
            <person name="Vaishampayan P."/>
            <person name="Probst A."/>
            <person name="Krishnamurthi S."/>
            <person name="Ghosh S."/>
            <person name="Osman S."/>
            <person name="McDowall A."/>
            <person name="Ruckmani A."/>
            <person name="Mayilraj S."/>
            <person name="Venkateswaran K."/>
        </authorList>
    </citation>
    <scope>NUCLEOTIDE SEQUENCE [LARGE SCALE GENOMIC DNA]</scope>
    <source>
        <strain evidence="2">1PO1SC</strain>
    </source>
</reference>
<dbReference type="Proteomes" id="UP000233343">
    <property type="component" value="Unassembled WGS sequence"/>
</dbReference>
<sequence>MKRYQLRKNFKGEYKKGTKFNMITESEFIGVKEFVLRTEDFSERLVISESELNKYFNRIK</sequence>
<protein>
    <submittedName>
        <fullName evidence="1">Uncharacterized protein</fullName>
    </submittedName>
</protein>
<evidence type="ECO:0000313" key="1">
    <source>
        <dbReference type="EMBL" id="PKG27460.1"/>
    </source>
</evidence>
<dbReference type="RefSeq" id="WP_066197506.1">
    <property type="nucleotide sequence ID" value="NZ_JARMMB010000018.1"/>
</dbReference>
<organism evidence="1 2">
    <name type="scientific">Cytobacillus horneckiae</name>
    <dbReference type="NCBI Taxonomy" id="549687"/>
    <lineage>
        <taxon>Bacteria</taxon>
        <taxon>Bacillati</taxon>
        <taxon>Bacillota</taxon>
        <taxon>Bacilli</taxon>
        <taxon>Bacillales</taxon>
        <taxon>Bacillaceae</taxon>
        <taxon>Cytobacillus</taxon>
    </lineage>
</organism>
<keyword evidence="2" id="KW-1185">Reference proteome</keyword>
<name>A0A2N0ZD73_9BACI</name>
<comment type="caution">
    <text evidence="1">The sequence shown here is derived from an EMBL/GenBank/DDBJ whole genome shotgun (WGS) entry which is preliminary data.</text>
</comment>
<gene>
    <name evidence="1" type="ORF">CWS20_18930</name>
</gene>
<proteinExistence type="predicted"/>
<dbReference type="AlphaFoldDB" id="A0A2N0ZD73"/>
<dbReference type="EMBL" id="PISD01000043">
    <property type="protein sequence ID" value="PKG27460.1"/>
    <property type="molecule type" value="Genomic_DNA"/>
</dbReference>